<feature type="non-terminal residue" evidence="1">
    <location>
        <position position="99"/>
    </location>
</feature>
<sequence length="99" mass="11488">ESKSRVYSAPVPGTAPLWVDIRNKKVYYLQSDRIIGHDLNLYLDELTDVMPTRFTNLENEIVLYDSARREMRLYQKNLKAALFACSADDYVYNDGSSQF</sequence>
<protein>
    <submittedName>
        <fullName evidence="1">Uncharacterized protein</fullName>
    </submittedName>
</protein>
<accession>A0A1B6JX56</accession>
<name>A0A1B6JX56_9HEMI</name>
<gene>
    <name evidence="1" type="ORF">g.57465</name>
</gene>
<dbReference type="AlphaFoldDB" id="A0A1B6JX56"/>
<evidence type="ECO:0000313" key="1">
    <source>
        <dbReference type="EMBL" id="JAT03802.1"/>
    </source>
</evidence>
<proteinExistence type="predicted"/>
<organism evidence="1">
    <name type="scientific">Homalodisca liturata</name>
    <dbReference type="NCBI Taxonomy" id="320908"/>
    <lineage>
        <taxon>Eukaryota</taxon>
        <taxon>Metazoa</taxon>
        <taxon>Ecdysozoa</taxon>
        <taxon>Arthropoda</taxon>
        <taxon>Hexapoda</taxon>
        <taxon>Insecta</taxon>
        <taxon>Pterygota</taxon>
        <taxon>Neoptera</taxon>
        <taxon>Paraneoptera</taxon>
        <taxon>Hemiptera</taxon>
        <taxon>Auchenorrhyncha</taxon>
        <taxon>Membracoidea</taxon>
        <taxon>Cicadellidae</taxon>
        <taxon>Cicadellinae</taxon>
        <taxon>Proconiini</taxon>
        <taxon>Homalodisca</taxon>
    </lineage>
</organism>
<dbReference type="EMBL" id="GECU01003905">
    <property type="protein sequence ID" value="JAT03802.1"/>
    <property type="molecule type" value="Transcribed_RNA"/>
</dbReference>
<reference evidence="1" key="1">
    <citation type="submission" date="2015-11" db="EMBL/GenBank/DDBJ databases">
        <title>De novo transcriptome assembly of four potential Pierce s Disease insect vectors from Arizona vineyards.</title>
        <authorList>
            <person name="Tassone E.E."/>
        </authorList>
    </citation>
    <scope>NUCLEOTIDE SEQUENCE</scope>
</reference>
<feature type="non-terminal residue" evidence="1">
    <location>
        <position position="1"/>
    </location>
</feature>